<dbReference type="OrthoDB" id="1467217at2"/>
<organism evidence="2 3">
    <name type="scientific">Hoylesella buccalis DNF00853</name>
    <dbReference type="NCBI Taxonomy" id="1401074"/>
    <lineage>
        <taxon>Bacteria</taxon>
        <taxon>Pseudomonadati</taxon>
        <taxon>Bacteroidota</taxon>
        <taxon>Bacteroidia</taxon>
        <taxon>Bacteroidales</taxon>
        <taxon>Prevotellaceae</taxon>
        <taxon>Hoylesella</taxon>
    </lineage>
</organism>
<feature type="transmembrane region" description="Helical" evidence="1">
    <location>
        <begin position="207"/>
        <end position="229"/>
    </location>
</feature>
<feature type="transmembrane region" description="Helical" evidence="1">
    <location>
        <begin position="250"/>
        <end position="270"/>
    </location>
</feature>
<feature type="transmembrane region" description="Helical" evidence="1">
    <location>
        <begin position="310"/>
        <end position="332"/>
    </location>
</feature>
<accession>A0A095ZIK8</accession>
<dbReference type="InterPro" id="IPR025367">
    <property type="entry name" value="DUF4271"/>
</dbReference>
<dbReference type="AlphaFoldDB" id="A0A095ZIK8"/>
<dbReference type="EMBL" id="JRNN01000066">
    <property type="protein sequence ID" value="KGF34595.1"/>
    <property type="molecule type" value="Genomic_DNA"/>
</dbReference>
<keyword evidence="1" id="KW-0472">Membrane</keyword>
<dbReference type="Proteomes" id="UP000029556">
    <property type="component" value="Unassembled WGS sequence"/>
</dbReference>
<keyword evidence="1" id="KW-1133">Transmembrane helix</keyword>
<name>A0A095ZIK8_9BACT</name>
<dbReference type="Pfam" id="PF14093">
    <property type="entry name" value="DUF4271"/>
    <property type="match status" value="1"/>
</dbReference>
<feature type="transmembrane region" description="Helical" evidence="1">
    <location>
        <begin position="276"/>
        <end position="298"/>
    </location>
</feature>
<comment type="caution">
    <text evidence="2">The sequence shown here is derived from an EMBL/GenBank/DDBJ whole genome shotgun (WGS) entry which is preliminary data.</text>
</comment>
<feature type="transmembrane region" description="Helical" evidence="1">
    <location>
        <begin position="125"/>
        <end position="141"/>
    </location>
</feature>
<evidence type="ECO:0000313" key="3">
    <source>
        <dbReference type="Proteomes" id="UP000029556"/>
    </source>
</evidence>
<feature type="transmembrane region" description="Helical" evidence="1">
    <location>
        <begin position="177"/>
        <end position="195"/>
    </location>
</feature>
<reference evidence="2 3" key="1">
    <citation type="submission" date="2014-07" db="EMBL/GenBank/DDBJ databases">
        <authorList>
            <person name="McCorrison J."/>
            <person name="Sanka R."/>
            <person name="Torralba M."/>
            <person name="Gillis M."/>
            <person name="Haft D.H."/>
            <person name="Methe B."/>
            <person name="Sutton G."/>
            <person name="Nelson K.E."/>
        </authorList>
    </citation>
    <scope>NUCLEOTIDE SEQUENCE [LARGE SCALE GENOMIC DNA]</scope>
    <source>
        <strain evidence="2 3">DNF00853</strain>
    </source>
</reference>
<evidence type="ECO:0000256" key="1">
    <source>
        <dbReference type="SAM" id="Phobius"/>
    </source>
</evidence>
<gene>
    <name evidence="2" type="ORF">HMPREF2137_07360</name>
</gene>
<keyword evidence="1" id="KW-0812">Transmembrane</keyword>
<protein>
    <submittedName>
        <fullName evidence="2">Membrane protein</fullName>
    </submittedName>
</protein>
<dbReference type="RefSeq" id="WP_036873083.1">
    <property type="nucleotide sequence ID" value="NZ_JRNN01000066.1"/>
</dbReference>
<sequence length="340" mass="38841">MLQTDSLSQSIVADTAHTGSSMARQAKQLTPAQVLKWLPKDATPAQQDSAIQAHIKPSKISWSQMPDTLHLPGHPVGKSFRDVSLPQYYKESFFSKDSMFHPELDGGRIGVVGDPVPYTVSGDDLITGVLLGCFILAMLAFSKSKRFLEKQVKTFFYQPRGRTTEVTETGEEIRFQFFFVFQSCLLLALLFFFYSRTYVTDIFVLEYYQMMGIYTAALVLYFMAKTLIYTFTNWVFFDRKKNGQWMKARLFLVSMEGVALFPIVMLLSYFDVSMKSAVIYAVVVIILIKLLTLYKAYAIFFRQTGSFLQIILYFCALEIIPMLALWGVFGLANNHFKVNF</sequence>
<evidence type="ECO:0000313" key="2">
    <source>
        <dbReference type="EMBL" id="KGF34595.1"/>
    </source>
</evidence>
<proteinExistence type="predicted"/>